<evidence type="ECO:0000313" key="1">
    <source>
        <dbReference type="EMBL" id="EPZ32802.1"/>
    </source>
</evidence>
<reference evidence="4" key="2">
    <citation type="journal article" date="2018" name="Nat. Microbiol.">
        <title>Leveraging single-cell genomics to expand the fungal tree of life.</title>
        <authorList>
            <person name="Ahrendt S.R."/>
            <person name="Quandt C.A."/>
            <person name="Ciobanu D."/>
            <person name="Clum A."/>
            <person name="Salamov A."/>
            <person name="Andreopoulos B."/>
            <person name="Cheng J.F."/>
            <person name="Woyke T."/>
            <person name="Pelin A."/>
            <person name="Henrissat B."/>
            <person name="Reynolds N.K."/>
            <person name="Benny G.L."/>
            <person name="Smith M.E."/>
            <person name="James T.Y."/>
            <person name="Grigoriev I.V."/>
        </authorList>
    </citation>
    <scope>NUCLEOTIDE SEQUENCE [LARGE SCALE GENOMIC DNA]</scope>
    <source>
        <strain evidence="4">CSF55</strain>
    </source>
</reference>
<dbReference type="OrthoDB" id="10052260at2759"/>
<dbReference type="Gene3D" id="2.60.120.260">
    <property type="entry name" value="Galactose-binding domain-like"/>
    <property type="match status" value="1"/>
</dbReference>
<evidence type="ECO:0000313" key="3">
    <source>
        <dbReference type="Proteomes" id="UP000030755"/>
    </source>
</evidence>
<accession>A0A075AVQ7</accession>
<dbReference type="HOGENOM" id="CLU_133965_0_0_1"/>
<evidence type="ECO:0000313" key="2">
    <source>
        <dbReference type="EMBL" id="RKP20869.1"/>
    </source>
</evidence>
<dbReference type="AlphaFoldDB" id="A0A075AVQ7"/>
<dbReference type="Proteomes" id="UP000030755">
    <property type="component" value="Unassembled WGS sequence"/>
</dbReference>
<dbReference type="InterPro" id="IPR008979">
    <property type="entry name" value="Galactose-bd-like_sf"/>
</dbReference>
<dbReference type="STRING" id="988480.A0A075AVQ7"/>
<name>A0A075AVQ7_ROZAC</name>
<protein>
    <submittedName>
        <fullName evidence="2">Nuclear receptor 2C2-associated protein</fullName>
    </submittedName>
</protein>
<dbReference type="EMBL" id="KE561117">
    <property type="protein sequence ID" value="EPZ32802.1"/>
    <property type="molecule type" value="Genomic_DNA"/>
</dbReference>
<sequence length="137" mass="15529">MNICLNEYIIGSNSTLNKDVKNFGKQHMFDDGEGCWNSDNGSPQSIVVGFKERVIVEGIELSFQGGFVGTPMIVQSFENGEWKDCEKFYMDDSNAKQSVKFKEKVECEKLRIVFEASTDLFGRVTIYNLKFIGSKIN</sequence>
<proteinExistence type="predicted"/>
<keyword evidence="3" id="KW-1185">Reference proteome</keyword>
<organism evidence="1 3">
    <name type="scientific">Rozella allomycis (strain CSF55)</name>
    <dbReference type="NCBI Taxonomy" id="988480"/>
    <lineage>
        <taxon>Eukaryota</taxon>
        <taxon>Fungi</taxon>
        <taxon>Fungi incertae sedis</taxon>
        <taxon>Cryptomycota</taxon>
        <taxon>Cryptomycota incertae sedis</taxon>
        <taxon>Rozella</taxon>
    </lineage>
</organism>
<evidence type="ECO:0000313" key="4">
    <source>
        <dbReference type="Proteomes" id="UP000281549"/>
    </source>
</evidence>
<dbReference type="EMBL" id="ML005012">
    <property type="protein sequence ID" value="RKP20869.1"/>
    <property type="molecule type" value="Genomic_DNA"/>
</dbReference>
<gene>
    <name evidence="1" type="ORF">O9G_000877</name>
    <name evidence="2" type="ORF">ROZALSC1DRAFT_27682</name>
</gene>
<dbReference type="OMA" id="FFGRITV"/>
<reference evidence="1 3" key="1">
    <citation type="journal article" date="2013" name="Curr. Biol.">
        <title>Shared signatures of parasitism and phylogenomics unite Cryptomycota and microsporidia.</title>
        <authorList>
            <person name="James T.Y."/>
            <person name="Pelin A."/>
            <person name="Bonen L."/>
            <person name="Ahrendt S."/>
            <person name="Sain D."/>
            <person name="Corradi N."/>
            <person name="Stajich J.E."/>
        </authorList>
    </citation>
    <scope>NUCLEOTIDE SEQUENCE [LARGE SCALE GENOMIC DNA]</scope>
    <source>
        <strain evidence="1">CSF55</strain>
        <strain evidence="1">CSF55</strain>
    </source>
</reference>
<reference evidence="2" key="3">
    <citation type="submission" date="2018-08" db="EMBL/GenBank/DDBJ databases">
        <title>Leveraging single-cell genomics to expand the Fungal Tree of Life.</title>
        <authorList>
            <consortium name="DOE Joint Genome Institute"/>
            <person name="Ahrendt S.R."/>
            <person name="Quandt C.A."/>
            <person name="Ciobanu D."/>
            <person name="Clum A."/>
            <person name="Salamov A."/>
            <person name="Andreopoulos B."/>
            <person name="Cheng J.-F."/>
            <person name="Woyke T."/>
            <person name="Pelin A."/>
            <person name="Henrissat B."/>
            <person name="Reynolds N."/>
            <person name="Benny G.L."/>
            <person name="Smith M.E."/>
            <person name="James T.Y."/>
            <person name="Grigoriev I.V."/>
        </authorList>
    </citation>
    <scope>NUCLEOTIDE SEQUENCE</scope>
    <source>
        <strain evidence="2">CSF55</strain>
    </source>
</reference>
<dbReference type="SUPFAM" id="SSF49785">
    <property type="entry name" value="Galactose-binding domain-like"/>
    <property type="match status" value="1"/>
</dbReference>
<dbReference type="Proteomes" id="UP000281549">
    <property type="component" value="Unassembled WGS sequence"/>
</dbReference>
<keyword evidence="2" id="KW-0675">Receptor</keyword>